<accession>A0A418WP45</accession>
<gene>
    <name evidence="2" type="ORF">D3876_01050</name>
</gene>
<dbReference type="InterPro" id="IPR036388">
    <property type="entry name" value="WH-like_DNA-bd_sf"/>
</dbReference>
<dbReference type="InterPro" id="IPR036390">
    <property type="entry name" value="WH_DNA-bd_sf"/>
</dbReference>
<dbReference type="Proteomes" id="UP000286100">
    <property type="component" value="Unassembled WGS sequence"/>
</dbReference>
<dbReference type="SMART" id="SM00843">
    <property type="entry name" value="Ftsk_gamma"/>
    <property type="match status" value="1"/>
</dbReference>
<dbReference type="AlphaFoldDB" id="A0A418WP45"/>
<evidence type="ECO:0000313" key="3">
    <source>
        <dbReference type="Proteomes" id="UP000286100"/>
    </source>
</evidence>
<evidence type="ECO:0000259" key="1">
    <source>
        <dbReference type="SMART" id="SM00843"/>
    </source>
</evidence>
<protein>
    <recommendedName>
        <fullName evidence="1">FtsK gamma domain-containing protein</fullName>
    </recommendedName>
</protein>
<organism evidence="2 3">
    <name type="scientific">Sphingomonas cavernae</name>
    <dbReference type="NCBI Taxonomy" id="2320861"/>
    <lineage>
        <taxon>Bacteria</taxon>
        <taxon>Pseudomonadati</taxon>
        <taxon>Pseudomonadota</taxon>
        <taxon>Alphaproteobacteria</taxon>
        <taxon>Sphingomonadales</taxon>
        <taxon>Sphingomonadaceae</taxon>
        <taxon>Sphingomonas</taxon>
    </lineage>
</organism>
<evidence type="ECO:0000313" key="2">
    <source>
        <dbReference type="EMBL" id="RJF93005.1"/>
    </source>
</evidence>
<reference evidence="2 3" key="1">
    <citation type="submission" date="2018-09" db="EMBL/GenBank/DDBJ databases">
        <authorList>
            <person name="Zhu H."/>
        </authorList>
    </citation>
    <scope>NUCLEOTIDE SEQUENCE [LARGE SCALE GENOMIC DNA]</scope>
    <source>
        <strain evidence="2 3">K2R01-6</strain>
    </source>
</reference>
<dbReference type="InterPro" id="IPR018541">
    <property type="entry name" value="Ftsk_gamma"/>
</dbReference>
<sequence>MTDLPLPFGRTIGKPAPVVACDRSGILQLGGDRYTEALAVVEDHRKPSCSFVQRHLRIGYNEAARYVERMEAEGLVSSPNSAGARRWIGDRLSCTCGEVHDASDIEARATILCGCGSGVAVPEREWRPMHQMPIGDQRNYVAQVRGGKGQTALAYWTGRFWAYAPISEDPKQLPFHPIVHRAAMWARSSSPRPQLDWQPRIGEEVELTADFLERWPEWSGARLWVVGLNHQRGKPGINVTVSEEWPTTPSSYGFTDDFWIDRPGKADDLQPLTSTDRGA</sequence>
<dbReference type="EMBL" id="QYUM01000002">
    <property type="protein sequence ID" value="RJF93005.1"/>
    <property type="molecule type" value="Genomic_DNA"/>
</dbReference>
<dbReference type="OrthoDB" id="9807790at2"/>
<dbReference type="Pfam" id="PF09397">
    <property type="entry name" value="FtsK_gamma"/>
    <property type="match status" value="1"/>
</dbReference>
<comment type="caution">
    <text evidence="2">The sequence shown here is derived from an EMBL/GenBank/DDBJ whole genome shotgun (WGS) entry which is preliminary data.</text>
</comment>
<name>A0A418WP45_9SPHN</name>
<dbReference type="Gene3D" id="1.10.10.10">
    <property type="entry name" value="Winged helix-like DNA-binding domain superfamily/Winged helix DNA-binding domain"/>
    <property type="match status" value="1"/>
</dbReference>
<keyword evidence="3" id="KW-1185">Reference proteome</keyword>
<dbReference type="SUPFAM" id="SSF46785">
    <property type="entry name" value="Winged helix' DNA-binding domain"/>
    <property type="match status" value="1"/>
</dbReference>
<feature type="domain" description="FtsK gamma" evidence="1">
    <location>
        <begin position="27"/>
        <end position="92"/>
    </location>
</feature>
<proteinExistence type="predicted"/>